<keyword evidence="2" id="KW-0125">Carotenoid biosynthesis</keyword>
<dbReference type="GO" id="GO:0016117">
    <property type="term" value="P:carotenoid biosynthetic process"/>
    <property type="evidence" value="ECO:0007669"/>
    <property type="project" value="UniProtKB-KW"/>
</dbReference>
<dbReference type="InParanoid" id="A0A2T0H1Z1"/>
<dbReference type="PANTHER" id="PTHR39757:SF5">
    <property type="entry name" value="OS02G0190600 PROTEIN"/>
    <property type="match status" value="1"/>
</dbReference>
<feature type="compositionally biased region" description="Basic and acidic residues" evidence="4">
    <location>
        <begin position="413"/>
        <end position="422"/>
    </location>
</feature>
<dbReference type="PANTHER" id="PTHR39757">
    <property type="match status" value="1"/>
</dbReference>
<dbReference type="EMBL" id="PVSR01000001">
    <property type="protein sequence ID" value="PRW65273.1"/>
    <property type="molecule type" value="Genomic_DNA"/>
</dbReference>
<dbReference type="GO" id="GO:0016860">
    <property type="term" value="F:intramolecular oxidoreductase activity"/>
    <property type="evidence" value="ECO:0007669"/>
    <property type="project" value="UniProtKB-ARBA"/>
</dbReference>
<keyword evidence="6" id="KW-1185">Reference proteome</keyword>
<evidence type="ECO:0000256" key="1">
    <source>
        <dbReference type="ARBA" id="ARBA00006599"/>
    </source>
</evidence>
<evidence type="ECO:0000256" key="4">
    <source>
        <dbReference type="SAM" id="MobiDB-lite"/>
    </source>
</evidence>
<gene>
    <name evidence="5" type="ORF">CEP50_01780</name>
</gene>
<protein>
    <submittedName>
        <fullName evidence="5">Lycopene cyclase family protein</fullName>
    </submittedName>
</protein>
<evidence type="ECO:0000256" key="3">
    <source>
        <dbReference type="ARBA" id="ARBA00023027"/>
    </source>
</evidence>
<dbReference type="AlphaFoldDB" id="A0A2T0H1Z1"/>
<comment type="caution">
    <text evidence="5">The sequence shown here is derived from an EMBL/GenBank/DDBJ whole genome shotgun (WGS) entry which is preliminary data.</text>
</comment>
<reference evidence="5 6" key="1">
    <citation type="submission" date="2018-03" db="EMBL/GenBank/DDBJ databases">
        <title>Actinopolyspora mortivallis from Sahara, screening for active biomolecules.</title>
        <authorList>
            <person name="Selama O."/>
            <person name="Wellington E.M.H."/>
            <person name="Hacene H."/>
        </authorList>
    </citation>
    <scope>NUCLEOTIDE SEQUENCE [LARGE SCALE GENOMIC DNA]</scope>
    <source>
        <strain evidence="5 6">M5A</strain>
    </source>
</reference>
<sequence length="422" mass="45456">MTDVLVVGAGPAGRSLGAACADLGLRVTLVDPAPEREWPHTYALWREELPPPFDDTVVAAGTDRMTAVGTRAHPLEGEYCVVDNTALRGSLHRRSVREVAGTVRAVEDAGTRPTVLLRDGRKLSATVLVDASGGNRVLCGGRPARTASEQTAVGVVLDAENAAPLLGRAGGIFMDWTRPPHVRQGWPTFLYAVPLPGRRVLVEETALARRPGLPLGVLRERLRNRLAGRGLEHCPRLAEERVRFVLDDPVPEFSRTVPFGIVPFGAAAGLIHPATGFSVGAVLRLAPLVAGAVSAALGRGPVAAADNARRVLWPPRARLARHLRLRAAEGLLTMPSEAVPHFFDVFFTMRRRWRHAFLSPTGTPGECHRAMTELFRHSPWWLRRHLVLGGLGSGLLGGPRPDERTEGTGPLPHGKDAERGAS</sequence>
<dbReference type="Proteomes" id="UP000239352">
    <property type="component" value="Unassembled WGS sequence"/>
</dbReference>
<dbReference type="NCBIfam" id="TIGR01790">
    <property type="entry name" value="carotene-cycl"/>
    <property type="match status" value="1"/>
</dbReference>
<dbReference type="InterPro" id="IPR036188">
    <property type="entry name" value="FAD/NAD-bd_sf"/>
</dbReference>
<name>A0A2T0H1Z1_ACTMO</name>
<organism evidence="5 6">
    <name type="scientific">Actinopolyspora mortivallis</name>
    <dbReference type="NCBI Taxonomy" id="33906"/>
    <lineage>
        <taxon>Bacteria</taxon>
        <taxon>Bacillati</taxon>
        <taxon>Actinomycetota</taxon>
        <taxon>Actinomycetes</taxon>
        <taxon>Actinopolysporales</taxon>
        <taxon>Actinopolysporaceae</taxon>
        <taxon>Actinopolyspora</taxon>
    </lineage>
</organism>
<dbReference type="GO" id="GO:0016705">
    <property type="term" value="F:oxidoreductase activity, acting on paired donors, with incorporation or reduction of molecular oxygen"/>
    <property type="evidence" value="ECO:0007669"/>
    <property type="project" value="InterPro"/>
</dbReference>
<comment type="similarity">
    <text evidence="1">Belongs to the lycopene cyclase family.</text>
</comment>
<proteinExistence type="inferred from homology"/>
<dbReference type="SUPFAM" id="SSF51905">
    <property type="entry name" value="FAD/NAD(P)-binding domain"/>
    <property type="match status" value="1"/>
</dbReference>
<dbReference type="STRING" id="1050202.GCA_000384035_01193"/>
<evidence type="ECO:0000313" key="6">
    <source>
        <dbReference type="Proteomes" id="UP000239352"/>
    </source>
</evidence>
<dbReference type="Gene3D" id="3.50.50.60">
    <property type="entry name" value="FAD/NAD(P)-binding domain"/>
    <property type="match status" value="1"/>
</dbReference>
<dbReference type="RefSeq" id="WP_106112138.1">
    <property type="nucleotide sequence ID" value="NZ_PVSR01000001.1"/>
</dbReference>
<evidence type="ECO:0000313" key="5">
    <source>
        <dbReference type="EMBL" id="PRW65273.1"/>
    </source>
</evidence>
<dbReference type="Pfam" id="PF05834">
    <property type="entry name" value="Lycopene_cycl"/>
    <property type="match status" value="1"/>
</dbReference>
<evidence type="ECO:0000256" key="2">
    <source>
        <dbReference type="ARBA" id="ARBA00022746"/>
    </source>
</evidence>
<accession>A0A2T0H1Z1</accession>
<dbReference type="InterPro" id="IPR010108">
    <property type="entry name" value="Lycopene_cyclase_b/e"/>
</dbReference>
<keyword evidence="3" id="KW-0520">NAD</keyword>
<feature type="region of interest" description="Disordered" evidence="4">
    <location>
        <begin position="395"/>
        <end position="422"/>
    </location>
</feature>